<dbReference type="InterPro" id="IPR005511">
    <property type="entry name" value="SMP-30"/>
</dbReference>
<keyword evidence="4" id="KW-1185">Reference proteome</keyword>
<reference evidence="3 4" key="1">
    <citation type="submission" date="2019-11" db="EMBL/GenBank/DDBJ databases">
        <title>Type strains purchased from KCTC, JCM and DSMZ.</title>
        <authorList>
            <person name="Lu H."/>
        </authorList>
    </citation>
    <scope>NUCLEOTIDE SEQUENCE [LARGE SCALE GENOMIC DNA]</scope>
    <source>
        <strain evidence="3 4">DSM 103461</strain>
    </source>
</reference>
<dbReference type="Pfam" id="PF08450">
    <property type="entry name" value="SGL"/>
    <property type="match status" value="1"/>
</dbReference>
<dbReference type="InterPro" id="IPR013658">
    <property type="entry name" value="SGL"/>
</dbReference>
<feature type="domain" description="SMP-30/Gluconolactonase/LRE-like region" evidence="2">
    <location>
        <begin position="19"/>
        <end position="260"/>
    </location>
</feature>
<dbReference type="Gene3D" id="2.120.10.30">
    <property type="entry name" value="TolB, C-terminal domain"/>
    <property type="match status" value="1"/>
</dbReference>
<evidence type="ECO:0000313" key="3">
    <source>
        <dbReference type="EMBL" id="MTW34563.1"/>
    </source>
</evidence>
<dbReference type="Proteomes" id="UP000735592">
    <property type="component" value="Unassembled WGS sequence"/>
</dbReference>
<evidence type="ECO:0000259" key="2">
    <source>
        <dbReference type="Pfam" id="PF08450"/>
    </source>
</evidence>
<evidence type="ECO:0000256" key="1">
    <source>
        <dbReference type="ARBA" id="ARBA00008853"/>
    </source>
</evidence>
<dbReference type="RefSeq" id="WP_155435934.1">
    <property type="nucleotide sequence ID" value="NZ_JBHLXK010000006.1"/>
</dbReference>
<dbReference type="SUPFAM" id="SSF63829">
    <property type="entry name" value="Calcium-dependent phosphotriesterase"/>
    <property type="match status" value="1"/>
</dbReference>
<name>A0ABW9SQW2_9BURK</name>
<comment type="caution">
    <text evidence="3">The sequence shown here is derived from an EMBL/GenBank/DDBJ whole genome shotgun (WGS) entry which is preliminary data.</text>
</comment>
<dbReference type="PANTHER" id="PTHR10907:SF47">
    <property type="entry name" value="REGUCALCIN"/>
    <property type="match status" value="1"/>
</dbReference>
<sequence>MSMPDYSAPEALWEVGATLGEGVLWHAPSASVYFVDIKQQRIHRCDARGGRRMSWDAPAQIGFLTPTSNGRWLAGLKGSLQYFDPASGAFTHYCALEPEQPNNRCNDGYVDAQGRLWFGTMDDGQQLATGALYCCGADGVPRRADSNYIITNGPACSPDGATLYHTDTLGLQTFAFRLDAAGQLHDKRVFARFAGRGGHPDGMAVDTLGRVWIAIFGGSRIERYSADGEYLDSIAMPCSNITKLAFGGPDLRTVFITTARKDLSAAALAQQPLAGAVFTLHSDVAGLPAHVLQLGGCA</sequence>
<gene>
    <name evidence="3" type="ORF">GM655_17300</name>
</gene>
<dbReference type="PRINTS" id="PR01790">
    <property type="entry name" value="SMP30FAMILY"/>
</dbReference>
<comment type="similarity">
    <text evidence="1">Belongs to the SMP-30/CGR1 family.</text>
</comment>
<dbReference type="EMBL" id="WNKW01000005">
    <property type="protein sequence ID" value="MTW34563.1"/>
    <property type="molecule type" value="Genomic_DNA"/>
</dbReference>
<proteinExistence type="inferred from homology"/>
<dbReference type="PANTHER" id="PTHR10907">
    <property type="entry name" value="REGUCALCIN"/>
    <property type="match status" value="1"/>
</dbReference>
<organism evidence="3 4">
    <name type="scientific">Pseudoduganella danionis</name>
    <dbReference type="NCBI Taxonomy" id="1890295"/>
    <lineage>
        <taxon>Bacteria</taxon>
        <taxon>Pseudomonadati</taxon>
        <taxon>Pseudomonadota</taxon>
        <taxon>Betaproteobacteria</taxon>
        <taxon>Burkholderiales</taxon>
        <taxon>Oxalobacteraceae</taxon>
        <taxon>Telluria group</taxon>
        <taxon>Pseudoduganella</taxon>
    </lineage>
</organism>
<evidence type="ECO:0000313" key="4">
    <source>
        <dbReference type="Proteomes" id="UP000735592"/>
    </source>
</evidence>
<accession>A0ABW9SQW2</accession>
<dbReference type="InterPro" id="IPR011042">
    <property type="entry name" value="6-blade_b-propeller_TolB-like"/>
</dbReference>
<protein>
    <submittedName>
        <fullName evidence="3">SMP-30/gluconolactonase/LRE family protein</fullName>
    </submittedName>
</protein>